<evidence type="ECO:0000313" key="1">
    <source>
        <dbReference type="EMBL" id="AZI33647.1"/>
    </source>
</evidence>
<organism evidence="1 2">
    <name type="scientific">Kaistella carnis</name>
    <dbReference type="NCBI Taxonomy" id="1241979"/>
    <lineage>
        <taxon>Bacteria</taxon>
        <taxon>Pseudomonadati</taxon>
        <taxon>Bacteroidota</taxon>
        <taxon>Flavobacteriia</taxon>
        <taxon>Flavobacteriales</taxon>
        <taxon>Weeksellaceae</taxon>
        <taxon>Chryseobacterium group</taxon>
        <taxon>Kaistella</taxon>
    </lineage>
</organism>
<evidence type="ECO:0000313" key="2">
    <source>
        <dbReference type="Proteomes" id="UP000270185"/>
    </source>
</evidence>
<dbReference type="InterPro" id="IPR007438">
    <property type="entry name" value="DUF488"/>
</dbReference>
<name>A0A3G8XPC9_9FLAO</name>
<dbReference type="PANTHER" id="PTHR39337">
    <property type="entry name" value="BLR5642 PROTEIN"/>
    <property type="match status" value="1"/>
</dbReference>
<proteinExistence type="predicted"/>
<keyword evidence="2" id="KW-1185">Reference proteome</keyword>
<accession>A0A3G8XPC9</accession>
<dbReference type="KEGG" id="ccas:EIB73_10825"/>
<gene>
    <name evidence="1" type="ORF">EIB73_10825</name>
</gene>
<protein>
    <submittedName>
        <fullName evidence="1">DUF488 domain-containing protein</fullName>
    </submittedName>
</protein>
<dbReference type="RefSeq" id="WP_125025288.1">
    <property type="nucleotide sequence ID" value="NZ_CP034159.1"/>
</dbReference>
<dbReference type="AlphaFoldDB" id="A0A3G8XPC9"/>
<dbReference type="OrthoDB" id="9810084at2"/>
<sequence>MFYRRKVILAILEVFGNEIEKVRLQKLLFLLSKVQSKPAYDFVPYKFGCYSFSASADIATMIKKGILVDTDNGLKKDDPTIYFKSLIKKDQLIIEELKKFYGNLSVTGLMKHTYINFPFWATKSLRAKEILSSEQFDNVSKAIPSSSEIILFTIGYEGISLEEYLLKLLKNDIKVLVDVRRNPLSMKFGFSKSLLKKYCNALDLEYVHFPEVGIQSDERQELHTQADYNALFLRYRTNNIPTTIEIQDKILDLLKTHSRIALTCFEASHCQCHRSDLATAIIARSDNKFELKHI</sequence>
<dbReference type="PANTHER" id="PTHR39337:SF1">
    <property type="entry name" value="BLR5642 PROTEIN"/>
    <property type="match status" value="1"/>
</dbReference>
<dbReference type="Proteomes" id="UP000270185">
    <property type="component" value="Chromosome"/>
</dbReference>
<reference evidence="2" key="1">
    <citation type="submission" date="2018-11" db="EMBL/GenBank/DDBJ databases">
        <title>Proposal to divide the Flavobacteriaceae and reorganize its genera based on Amino Acid Identity values calculated from whole genome sequences.</title>
        <authorList>
            <person name="Nicholson A.C."/>
            <person name="Gulvik C.A."/>
            <person name="Whitney A.M."/>
            <person name="Humrighouse B.W."/>
            <person name="Bell M."/>
            <person name="Holmes B."/>
            <person name="Steigerwalt A.G."/>
            <person name="Villarma A."/>
            <person name="Sheth M."/>
            <person name="Batra D."/>
            <person name="Pryor J."/>
            <person name="Bernardet J.-F."/>
            <person name="Hugo C."/>
            <person name="Kampfer P."/>
            <person name="Newman J.D."/>
            <person name="McQuiston J.R."/>
        </authorList>
    </citation>
    <scope>NUCLEOTIDE SEQUENCE [LARGE SCALE GENOMIC DNA]</scope>
    <source>
        <strain evidence="2">G0081</strain>
    </source>
</reference>
<dbReference type="Pfam" id="PF04343">
    <property type="entry name" value="DUF488"/>
    <property type="match status" value="1"/>
</dbReference>
<dbReference type="EMBL" id="CP034159">
    <property type="protein sequence ID" value="AZI33647.1"/>
    <property type="molecule type" value="Genomic_DNA"/>
</dbReference>